<sequence>MATMLSTKLLIVFVLTLLACNKNSSGLASNPKISCIESEKQTLLKFKDTVIDADGFLSSWGTEPHKKDCCKWWGVKCNNHTGHVTVLDLNTSFSLSGKISSSLLELQHLKYLDLGWNNFSGNFSPIPNHHLGNVSSLRYLSLRENLFLSGGNLEWLSYFPLLRHLDLCWIDLSQATNWLELVSSNNLPLLEHLDLSVCGLPNPVPLAIPLNSSNSLSSFLELQHLKYLDLSGNNFSGNFSPIPNHHLGNVSSLRYLSLGGNWYLSGGNLEWLSYFPLLRHLDLSTVDLSQATNWLELVSSNNLPLLEHLDLSGCQIPNPVPLAIPLNSSLSLVTFVDLSSNFLSSFVYSSLVNLSGSLVDVNLQVNLLNGSIPDAFGKMISLVHLNLASNEFTGGIPKSFNNLSSLQSLDMTGNNLTEQLDEFLDKLSGSKKSLQILNLGWNQLSGTIANFTRFSSLRELSLNNNQLTGPFPTSLQQVLPNLGVLNLHGNRISGMLPDLTMSQSLTFIDLGDNSLNGTIDKSVGQLSRLEHLDVSWNSLEGIISEAHFSNLSSLKYLDFSFNSLAFNISSNWISPFQLDVIRLASCKLGPDFPKWLRNQNNYSELDISGAGISDVVSNWFLPPNSLVYLNLSYNQMVGLVPDLSLKFSGYPTIDLSSNRFEGQIPRLPSKVTSLNLSKNNFSGSISLICAITEVTYLDLSSNQLSGRIPDCWEPFQELIIINLANNTLSGKLPSSLGSLSQLGALQLRDNNLSGELPESLKNCSGLKILDLGGNRFTGNIQPWIGTHFANLIILSLRSNKFYGAVPLGICQLNSTQILDFSQNGLSGKLPRCFDNFSAMMHRYDGMGETIGFGYIESSAGIFIQGTYLANALVQWKGQEREYGKNLGLLKMIDLSCNKLSGEIPQEIASLVELVSLNLSMNNFTGKIVEDIGQMKNLDSLDLSANRLSGEIPATLALLHFLGMLNLSNNNLSGKIPLSTQLQSFDPSAYSGNPQLCGDPLPNKCPGEEKGTEPPLVATGNEKKIEEEDGDKLITQGFYISMGVGFAFGFWAIFGPMLLSSISGYACFKFLDKLTDWLYVMASINLARLQRRLQS</sequence>
<accession>A0ACB7XLD6</accession>
<proteinExistence type="predicted"/>
<gene>
    <name evidence="1" type="ORF">Vadar_032180</name>
</gene>
<keyword evidence="2" id="KW-1185">Reference proteome</keyword>
<evidence type="ECO:0000313" key="2">
    <source>
        <dbReference type="Proteomes" id="UP000828048"/>
    </source>
</evidence>
<comment type="caution">
    <text evidence="1">The sequence shown here is derived from an EMBL/GenBank/DDBJ whole genome shotgun (WGS) entry which is preliminary data.</text>
</comment>
<organism evidence="1 2">
    <name type="scientific">Vaccinium darrowii</name>
    <dbReference type="NCBI Taxonomy" id="229202"/>
    <lineage>
        <taxon>Eukaryota</taxon>
        <taxon>Viridiplantae</taxon>
        <taxon>Streptophyta</taxon>
        <taxon>Embryophyta</taxon>
        <taxon>Tracheophyta</taxon>
        <taxon>Spermatophyta</taxon>
        <taxon>Magnoliopsida</taxon>
        <taxon>eudicotyledons</taxon>
        <taxon>Gunneridae</taxon>
        <taxon>Pentapetalae</taxon>
        <taxon>asterids</taxon>
        <taxon>Ericales</taxon>
        <taxon>Ericaceae</taxon>
        <taxon>Vaccinioideae</taxon>
        <taxon>Vaccinieae</taxon>
        <taxon>Vaccinium</taxon>
    </lineage>
</organism>
<evidence type="ECO:0000313" key="1">
    <source>
        <dbReference type="EMBL" id="KAH7841619.1"/>
    </source>
</evidence>
<reference evidence="1 2" key="1">
    <citation type="journal article" date="2021" name="Hortic Res">
        <title>High-quality reference genome and annotation aids understanding of berry development for evergreen blueberry (Vaccinium darrowii).</title>
        <authorList>
            <person name="Yu J."/>
            <person name="Hulse-Kemp A.M."/>
            <person name="Babiker E."/>
            <person name="Staton M."/>
        </authorList>
    </citation>
    <scope>NUCLEOTIDE SEQUENCE [LARGE SCALE GENOMIC DNA]</scope>
    <source>
        <strain evidence="2">cv. NJ 8807/NJ 8810</strain>
        <tissue evidence="1">Young leaf</tissue>
    </source>
</reference>
<dbReference type="EMBL" id="CM037160">
    <property type="protein sequence ID" value="KAH7841619.1"/>
    <property type="molecule type" value="Genomic_DNA"/>
</dbReference>
<name>A0ACB7XLD6_9ERIC</name>
<dbReference type="Proteomes" id="UP000828048">
    <property type="component" value="Chromosome 10"/>
</dbReference>
<protein>
    <submittedName>
        <fullName evidence="1">Uncharacterized protein</fullName>
    </submittedName>
</protein>